<gene>
    <name evidence="1" type="ORF">K1T71_006563</name>
</gene>
<proteinExistence type="predicted"/>
<sequence length="285" mass="31048">MFTRSRLTVLAVVASLACARAAPGPGSNDILQNIKDSNVIVFEDETTKPVTKAVHERYPHAVLFGPTCGGTIISPKWILTAAHCTLFTSGRYVLAGTNNSNDDTGVTRRVKRLVIHPLFTVGPYWLDAKQYNIKQVAARWDFLLAELEDPLPINNVTIKAAPLSSDFNLPVGLQVGYAGYGTDHHGGVMRDEMHAMDLEIESNSVCSDKLEQYNEKDMCCAKGRPPTYDSACNGDSGSGLVNNKGELLGVASWVQDDAHVCEKGKIVVFSRVAAARQWIRSVTNI</sequence>
<name>A0ACC1D1D0_9NEOP</name>
<accession>A0ACC1D1D0</accession>
<evidence type="ECO:0000313" key="1">
    <source>
        <dbReference type="EMBL" id="KAJ0177690.1"/>
    </source>
</evidence>
<reference evidence="1 2" key="1">
    <citation type="journal article" date="2021" name="Front. Genet.">
        <title>Chromosome-Level Genome Assembly Reveals Significant Gene Expansion in the Toll and IMD Signaling Pathways of Dendrolimus kikuchii.</title>
        <authorList>
            <person name="Zhou J."/>
            <person name="Wu P."/>
            <person name="Xiong Z."/>
            <person name="Liu N."/>
            <person name="Zhao N."/>
            <person name="Ji M."/>
            <person name="Qiu Y."/>
            <person name="Yang B."/>
        </authorList>
    </citation>
    <scope>NUCLEOTIDE SEQUENCE [LARGE SCALE GENOMIC DNA]</scope>
    <source>
        <strain evidence="1">Ann1</strain>
    </source>
</reference>
<protein>
    <submittedName>
        <fullName evidence="1">Uncharacterized protein</fullName>
    </submittedName>
</protein>
<dbReference type="EMBL" id="CM034397">
    <property type="protein sequence ID" value="KAJ0177690.1"/>
    <property type="molecule type" value="Genomic_DNA"/>
</dbReference>
<dbReference type="Proteomes" id="UP000824533">
    <property type="component" value="Linkage Group LG11"/>
</dbReference>
<comment type="caution">
    <text evidence="1">The sequence shown here is derived from an EMBL/GenBank/DDBJ whole genome shotgun (WGS) entry which is preliminary data.</text>
</comment>
<organism evidence="1 2">
    <name type="scientific">Dendrolimus kikuchii</name>
    <dbReference type="NCBI Taxonomy" id="765133"/>
    <lineage>
        <taxon>Eukaryota</taxon>
        <taxon>Metazoa</taxon>
        <taxon>Ecdysozoa</taxon>
        <taxon>Arthropoda</taxon>
        <taxon>Hexapoda</taxon>
        <taxon>Insecta</taxon>
        <taxon>Pterygota</taxon>
        <taxon>Neoptera</taxon>
        <taxon>Endopterygota</taxon>
        <taxon>Lepidoptera</taxon>
        <taxon>Glossata</taxon>
        <taxon>Ditrysia</taxon>
        <taxon>Bombycoidea</taxon>
        <taxon>Lasiocampidae</taxon>
        <taxon>Dendrolimus</taxon>
    </lineage>
</organism>
<evidence type="ECO:0000313" key="2">
    <source>
        <dbReference type="Proteomes" id="UP000824533"/>
    </source>
</evidence>
<keyword evidence="2" id="KW-1185">Reference proteome</keyword>